<reference evidence="3 4" key="1">
    <citation type="submission" date="2018-09" db="EMBL/GenBank/DDBJ databases">
        <title>Genome sequencing of strain 6GH32-13.</title>
        <authorList>
            <person name="Weon H.-Y."/>
            <person name="Heo J."/>
            <person name="Kwon S.-W."/>
        </authorList>
    </citation>
    <scope>NUCLEOTIDE SEQUENCE [LARGE SCALE GENOMIC DNA]</scope>
    <source>
        <strain evidence="3 4">5GH32-13</strain>
    </source>
</reference>
<proteinExistence type="predicted"/>
<feature type="region of interest" description="Disordered" evidence="1">
    <location>
        <begin position="302"/>
        <end position="321"/>
    </location>
</feature>
<dbReference type="AlphaFoldDB" id="A0A3B7MMA3"/>
<evidence type="ECO:0000256" key="1">
    <source>
        <dbReference type="SAM" id="MobiDB-lite"/>
    </source>
</evidence>
<evidence type="ECO:0000313" key="3">
    <source>
        <dbReference type="EMBL" id="AXY75582.1"/>
    </source>
</evidence>
<evidence type="ECO:0000313" key="4">
    <source>
        <dbReference type="Proteomes" id="UP000263900"/>
    </source>
</evidence>
<keyword evidence="2" id="KW-0732">Signal</keyword>
<organism evidence="3 4">
    <name type="scientific">Paraflavitalea soli</name>
    <dbReference type="NCBI Taxonomy" id="2315862"/>
    <lineage>
        <taxon>Bacteria</taxon>
        <taxon>Pseudomonadati</taxon>
        <taxon>Bacteroidota</taxon>
        <taxon>Chitinophagia</taxon>
        <taxon>Chitinophagales</taxon>
        <taxon>Chitinophagaceae</taxon>
        <taxon>Paraflavitalea</taxon>
    </lineage>
</organism>
<protein>
    <submittedName>
        <fullName evidence="3">Uncharacterized protein</fullName>
    </submittedName>
</protein>
<evidence type="ECO:0000256" key="2">
    <source>
        <dbReference type="SAM" id="SignalP"/>
    </source>
</evidence>
<keyword evidence="4" id="KW-1185">Reference proteome</keyword>
<accession>A0A3B7MMA3</accession>
<dbReference type="KEGG" id="pseg:D3H65_17060"/>
<sequence length="408" mass="45665">MKKLLLVALLIVSIAGGASAQGDRRDSVAIFRWRSAVRQAPVLTGSTGPRMIVPHEQPLCFNMEFDLKITTPGKMAEQCMFVNASTGVIGLLPPHEDGLVNILFPELADFSFQVMSMTGNTYHYHNNKGKNNTIEKWVTTGNSNRNPYQQMAGMFTGAVDLQRKNSTESYCNGRMTAMAYRFSTNPDMTWYLFGDRFPEKIHPRKFLGNLGVGYLQTDEGLYVITEFRTTGYSCRITNMEVTHTCLNTAQFVEREETFFNQKAANLQKEKEKLDRASASVSGTCANERAALISFKKEQANKQEEALRQARAGNTNQPNSNAQRSMASFMDPLAVVQENILSTKVEICKAQHGNEKARGRLGCLSTQLSQLMRLETDLRALDARHANEPGRAFGEKSKLYMRDKPRGCP</sequence>
<feature type="chain" id="PRO_5017687572" evidence="2">
    <location>
        <begin position="21"/>
        <end position="408"/>
    </location>
</feature>
<dbReference type="RefSeq" id="WP_119051463.1">
    <property type="nucleotide sequence ID" value="NZ_CP032157.1"/>
</dbReference>
<dbReference type="OrthoDB" id="643670at2"/>
<gene>
    <name evidence="3" type="ORF">D3H65_17060</name>
</gene>
<name>A0A3B7MMA3_9BACT</name>
<dbReference type="EMBL" id="CP032157">
    <property type="protein sequence ID" value="AXY75582.1"/>
    <property type="molecule type" value="Genomic_DNA"/>
</dbReference>
<dbReference type="Proteomes" id="UP000263900">
    <property type="component" value="Chromosome"/>
</dbReference>
<feature type="signal peptide" evidence="2">
    <location>
        <begin position="1"/>
        <end position="20"/>
    </location>
</feature>
<feature type="compositionally biased region" description="Polar residues" evidence="1">
    <location>
        <begin position="311"/>
        <end position="321"/>
    </location>
</feature>